<sequence length="305" mass="36609">MSVDASTHPIVIDVWEHTVPRQKTWSELILALFVKQEVEYVSCVHEILLPLWENKEVQFHLSKLEKANKRLIRHKEYKNSVEKYESRKVRLSAVENEISELSQRKQILTQYLDLVVKERYDDVRNDIDEVQTEIVFKKEEMCHHEDTLDRMSFHIANPTYCQMLAMRETENRIEDCNAKLIFLYNRLQKLNSRGNAFNKKFQEEIETESSLKSIREEKERLVHFLSSGEPTKEGQLTLEEIRRLEEYCKRKLGNLKELCEYFCRSCFLRFNFKEENFKGFVLELVEASQKKYNQHLEKHLKRNLV</sequence>
<proteinExistence type="predicted"/>
<gene>
    <name evidence="2" type="ORF">ASTO00021_LOCUS9698</name>
</gene>
<reference evidence="2" key="1">
    <citation type="submission" date="2021-01" db="EMBL/GenBank/DDBJ databases">
        <authorList>
            <person name="Corre E."/>
            <person name="Pelletier E."/>
            <person name="Niang G."/>
            <person name="Scheremetjew M."/>
            <person name="Finn R."/>
            <person name="Kale V."/>
            <person name="Holt S."/>
            <person name="Cochrane G."/>
            <person name="Meng A."/>
            <person name="Brown T."/>
            <person name="Cohen L."/>
        </authorList>
    </citation>
    <scope>NUCLEOTIDE SEQUENCE</scope>
    <source>
        <strain evidence="2">GSBS06</strain>
    </source>
</reference>
<feature type="coiled-coil region" evidence="1">
    <location>
        <begin position="166"/>
        <end position="193"/>
    </location>
</feature>
<evidence type="ECO:0000256" key="1">
    <source>
        <dbReference type="SAM" id="Coils"/>
    </source>
</evidence>
<accession>A0A7S3LRZ8</accession>
<dbReference type="EMBL" id="HBIN01012860">
    <property type="protein sequence ID" value="CAE0439496.1"/>
    <property type="molecule type" value="Transcribed_RNA"/>
</dbReference>
<evidence type="ECO:0000313" key="2">
    <source>
        <dbReference type="EMBL" id="CAE0439496.1"/>
    </source>
</evidence>
<feature type="coiled-coil region" evidence="1">
    <location>
        <begin position="84"/>
        <end position="140"/>
    </location>
</feature>
<organism evidence="2">
    <name type="scientific">Aplanochytrium stocchinoi</name>
    <dbReference type="NCBI Taxonomy" id="215587"/>
    <lineage>
        <taxon>Eukaryota</taxon>
        <taxon>Sar</taxon>
        <taxon>Stramenopiles</taxon>
        <taxon>Bigyra</taxon>
        <taxon>Labyrinthulomycetes</taxon>
        <taxon>Thraustochytrida</taxon>
        <taxon>Thraustochytriidae</taxon>
        <taxon>Aplanochytrium</taxon>
    </lineage>
</organism>
<name>A0A7S3LRZ8_9STRA</name>
<protein>
    <submittedName>
        <fullName evidence="2">Uncharacterized protein</fullName>
    </submittedName>
</protein>
<keyword evidence="1" id="KW-0175">Coiled coil</keyword>
<dbReference type="AlphaFoldDB" id="A0A7S3LRZ8"/>